<dbReference type="Proteomes" id="UP000247591">
    <property type="component" value="Unassembled WGS sequence"/>
</dbReference>
<dbReference type="GO" id="GO:0016705">
    <property type="term" value="F:oxidoreductase activity, acting on paired donors, with incorporation or reduction of molecular oxygen"/>
    <property type="evidence" value="ECO:0007669"/>
    <property type="project" value="InterPro"/>
</dbReference>
<sequence>MTTKTETTASLDVAIDPGMGSVGQIAADVERSGFGGMFLGETCHDPLLLLAAASQTTSTLRLGTSIYVAFARSPMVTAIAANDVQALSAGRLTLGLGSQIKPHITRRFSMPWSQPAARMREYVLALRAIWASWENSAPLRFEGEFYTHSLMTPMFDPGPNPYGNPPVIVAGVGEHMTRVAGEVADGLLVHSFVTKRYLQEVLLPNVEGALAAAGRSRAQFEVIVSPMFATGSTDEEVAEAREFVRGQIAFYGSTPAYQGVLDLHGWAGLHEDLYRSSKQGDWAQMPLMVSDEVVDEFAVSAPVERAAAEVDRRWGLVADRISVTAATDAALSAWRDAPKFYGGRSKSDK</sequence>
<name>A0A318RI38_WILLI</name>
<dbReference type="CDD" id="cd01097">
    <property type="entry name" value="Tetrahydromethanopterin_reductase"/>
    <property type="match status" value="1"/>
</dbReference>
<dbReference type="SUPFAM" id="SSF51679">
    <property type="entry name" value="Bacterial luciferase-like"/>
    <property type="match status" value="1"/>
</dbReference>
<dbReference type="RefSeq" id="WP_110470128.1">
    <property type="nucleotide sequence ID" value="NZ_QJSP01000007.1"/>
</dbReference>
<dbReference type="Pfam" id="PF00296">
    <property type="entry name" value="Bac_luciferase"/>
    <property type="match status" value="1"/>
</dbReference>
<comment type="caution">
    <text evidence="2">The sequence shown here is derived from an EMBL/GenBank/DDBJ whole genome shotgun (WGS) entry which is preliminary data.</text>
</comment>
<dbReference type="PANTHER" id="PTHR43244:SF2">
    <property type="entry name" value="CONSERVED HYPOTHETICAL ALANINE AND PROLINE-RICH PROTEIN"/>
    <property type="match status" value="1"/>
</dbReference>
<dbReference type="InterPro" id="IPR019919">
    <property type="entry name" value="Lucif-like_OxRdtase_MSMEG_2256"/>
</dbReference>
<reference evidence="2 3" key="1">
    <citation type="submission" date="2018-06" db="EMBL/GenBank/DDBJ databases">
        <title>Genomic Encyclopedia of Type Strains, Phase IV (KMG-IV): sequencing the most valuable type-strain genomes for metagenomic binning, comparative biology and taxonomic classification.</title>
        <authorList>
            <person name="Goeker M."/>
        </authorList>
    </citation>
    <scope>NUCLEOTIDE SEQUENCE [LARGE SCALE GENOMIC DNA]</scope>
    <source>
        <strain evidence="2 3">DSM 45521</strain>
    </source>
</reference>
<keyword evidence="3" id="KW-1185">Reference proteome</keyword>
<dbReference type="AlphaFoldDB" id="A0A318RI38"/>
<evidence type="ECO:0000259" key="1">
    <source>
        <dbReference type="Pfam" id="PF00296"/>
    </source>
</evidence>
<dbReference type="InterPro" id="IPR036661">
    <property type="entry name" value="Luciferase-like_sf"/>
</dbReference>
<evidence type="ECO:0000313" key="3">
    <source>
        <dbReference type="Proteomes" id="UP000247591"/>
    </source>
</evidence>
<dbReference type="OrthoDB" id="3284378at2"/>
<gene>
    <name evidence="2" type="ORF">DFR67_107213</name>
</gene>
<accession>A0A318RI38</accession>
<organism evidence="2 3">
    <name type="scientific">Williamsia limnetica</name>
    <dbReference type="NCBI Taxonomy" id="882452"/>
    <lineage>
        <taxon>Bacteria</taxon>
        <taxon>Bacillati</taxon>
        <taxon>Actinomycetota</taxon>
        <taxon>Actinomycetes</taxon>
        <taxon>Mycobacteriales</taxon>
        <taxon>Nocardiaceae</taxon>
        <taxon>Williamsia</taxon>
    </lineage>
</organism>
<evidence type="ECO:0000313" key="2">
    <source>
        <dbReference type="EMBL" id="PYE16968.1"/>
    </source>
</evidence>
<dbReference type="Gene3D" id="3.20.20.30">
    <property type="entry name" value="Luciferase-like domain"/>
    <property type="match status" value="1"/>
</dbReference>
<protein>
    <submittedName>
        <fullName evidence="2">Putative F420-dependent oxidoreductase</fullName>
    </submittedName>
</protein>
<proteinExistence type="predicted"/>
<feature type="domain" description="Luciferase-like" evidence="1">
    <location>
        <begin position="19"/>
        <end position="313"/>
    </location>
</feature>
<dbReference type="EMBL" id="QJSP01000007">
    <property type="protein sequence ID" value="PYE16968.1"/>
    <property type="molecule type" value="Genomic_DNA"/>
</dbReference>
<dbReference type="InterPro" id="IPR011251">
    <property type="entry name" value="Luciferase-like_dom"/>
</dbReference>
<dbReference type="NCBIfam" id="TIGR03617">
    <property type="entry name" value="F420_MSMEG_2256"/>
    <property type="match status" value="1"/>
</dbReference>
<dbReference type="PANTHER" id="PTHR43244">
    <property type="match status" value="1"/>
</dbReference>
<dbReference type="InterPro" id="IPR050564">
    <property type="entry name" value="F420-G6PD/mer"/>
</dbReference>